<evidence type="ECO:0008006" key="4">
    <source>
        <dbReference type="Google" id="ProtNLM"/>
    </source>
</evidence>
<dbReference type="AlphaFoldDB" id="A0A850CA86"/>
<keyword evidence="1" id="KW-0812">Transmembrane</keyword>
<gene>
    <name evidence="2" type="ORF">HOQ43_05715</name>
</gene>
<dbReference type="Proteomes" id="UP000574690">
    <property type="component" value="Unassembled WGS sequence"/>
</dbReference>
<dbReference type="Gene3D" id="1.20.1250.20">
    <property type="entry name" value="MFS general substrate transporter like domains"/>
    <property type="match status" value="1"/>
</dbReference>
<feature type="transmembrane region" description="Helical" evidence="1">
    <location>
        <begin position="40"/>
        <end position="58"/>
    </location>
</feature>
<dbReference type="EMBL" id="JABFXE010000243">
    <property type="protein sequence ID" value="NUQ87942.1"/>
    <property type="molecule type" value="Genomic_DNA"/>
</dbReference>
<reference evidence="2 3" key="1">
    <citation type="submission" date="2020-05" db="EMBL/GenBank/DDBJ databases">
        <title>DNA-SIP metagenomic assembled genomes.</title>
        <authorList>
            <person name="Yu J."/>
        </authorList>
    </citation>
    <scope>NUCLEOTIDE SEQUENCE [LARGE SCALE GENOMIC DNA]</scope>
    <source>
        <strain evidence="2">Bin5.27</strain>
    </source>
</reference>
<accession>A0A850CA86</accession>
<protein>
    <recommendedName>
        <fullName evidence="4">MFS transporter</fullName>
    </recommendedName>
</protein>
<dbReference type="InterPro" id="IPR036259">
    <property type="entry name" value="MFS_trans_sf"/>
</dbReference>
<sequence>MQAARDHIRGRYLAVYQLSWSLCRTVAPLVLGLLLDAGTWQLWAVLATAVLAGGLLLLRTERALPAHAAAGFSRSADTQRTHAVTASA</sequence>
<evidence type="ECO:0000313" key="3">
    <source>
        <dbReference type="Proteomes" id="UP000574690"/>
    </source>
</evidence>
<name>A0A850CA86_9ACTN</name>
<keyword evidence="1" id="KW-0472">Membrane</keyword>
<evidence type="ECO:0000313" key="2">
    <source>
        <dbReference type="EMBL" id="NUQ87942.1"/>
    </source>
</evidence>
<keyword evidence="1" id="KW-1133">Transmembrane helix</keyword>
<dbReference type="SUPFAM" id="SSF103473">
    <property type="entry name" value="MFS general substrate transporter"/>
    <property type="match status" value="1"/>
</dbReference>
<comment type="caution">
    <text evidence="2">The sequence shown here is derived from an EMBL/GenBank/DDBJ whole genome shotgun (WGS) entry which is preliminary data.</text>
</comment>
<feature type="transmembrane region" description="Helical" evidence="1">
    <location>
        <begin position="12"/>
        <end position="34"/>
    </location>
</feature>
<organism evidence="2 3">
    <name type="scientific">Glycomyces artemisiae</name>
    <dbReference type="NCBI Taxonomy" id="1076443"/>
    <lineage>
        <taxon>Bacteria</taxon>
        <taxon>Bacillati</taxon>
        <taxon>Actinomycetota</taxon>
        <taxon>Actinomycetes</taxon>
        <taxon>Glycomycetales</taxon>
        <taxon>Glycomycetaceae</taxon>
        <taxon>Glycomyces</taxon>
    </lineage>
</organism>
<proteinExistence type="predicted"/>
<evidence type="ECO:0000256" key="1">
    <source>
        <dbReference type="SAM" id="Phobius"/>
    </source>
</evidence>